<reference evidence="1 2" key="1">
    <citation type="submission" date="2019-09" db="EMBL/GenBank/DDBJ databases">
        <title>Draft genome sequencing and comparative genomics of hatchery-associated Vibrios.</title>
        <authorList>
            <person name="Kehlet-Delgado H."/>
            <person name="Mueller R.S."/>
        </authorList>
    </citation>
    <scope>NUCLEOTIDE SEQUENCE [LARGE SCALE GENOMIC DNA]</scope>
    <source>
        <strain evidence="1 2">99-46-Y</strain>
    </source>
</reference>
<sequence length="61" mass="7039">MSSLSSSLFSFKGQCVESCSIEEMSQGVFVRCRRDRRYKVKEPISGTSCTVDHYVKRRLQD</sequence>
<feature type="non-terminal residue" evidence="1">
    <location>
        <position position="61"/>
    </location>
</feature>
<comment type="caution">
    <text evidence="1">The sequence shown here is derived from an EMBL/GenBank/DDBJ whole genome shotgun (WGS) entry which is preliminary data.</text>
</comment>
<gene>
    <name evidence="1" type="ORF">F0225_06040</name>
</gene>
<dbReference type="Proteomes" id="UP000565719">
    <property type="component" value="Unassembled WGS sequence"/>
</dbReference>
<evidence type="ECO:0000313" key="1">
    <source>
        <dbReference type="EMBL" id="NOH70902.1"/>
    </source>
</evidence>
<dbReference type="AlphaFoldDB" id="A0A7Y3ZXS6"/>
<proteinExistence type="predicted"/>
<accession>A0A7Y3ZXS6</accession>
<protein>
    <submittedName>
        <fullName evidence="1">ISL3 family transposase</fullName>
    </submittedName>
</protein>
<evidence type="ECO:0000313" key="2">
    <source>
        <dbReference type="Proteomes" id="UP000565719"/>
    </source>
</evidence>
<organism evidence="1 2">
    <name type="scientific">Vibrio pectenicida</name>
    <dbReference type="NCBI Taxonomy" id="62763"/>
    <lineage>
        <taxon>Bacteria</taxon>
        <taxon>Pseudomonadati</taxon>
        <taxon>Pseudomonadota</taxon>
        <taxon>Gammaproteobacteria</taxon>
        <taxon>Vibrionales</taxon>
        <taxon>Vibrionaceae</taxon>
        <taxon>Vibrio</taxon>
    </lineage>
</organism>
<name>A0A7Y3ZXS6_9VIBR</name>
<dbReference type="EMBL" id="VTXC01000011">
    <property type="protein sequence ID" value="NOH70902.1"/>
    <property type="molecule type" value="Genomic_DNA"/>
</dbReference>